<sequence>MTVNHPRSGAPCKISPRGASMIIRKVRNQPRTTRQDRVNDLKRAGTTVSKKTISNTLRRHGLKSCSARKVPLLKPAHVQARLKFANDHLDDPDEEWEKVMWSDETKIELFGLNSTRRVWRKKKDEYNNKNTIPTVKHGGGNIIFWGCFSAKGTGRLHYIEGRMDGAMYREILANNLLSSVRALKMGRGWVFQHDNDPKHTARATKEWLRKKHLKVLEWPSQSPDLNPIENLWRDLKVCIAQRQPRNLKDLEKLDKSEVTTFGLPPSAIHGASDASASNISVDGVGAMAGVGALAGGAEGSVVAEAQRKRAALEQLQQKILKSIEQIRIEQEARNDNVAEYLKLAHNANRHQAFRIKQVFEKKNQKSAHTIAHLHKKLDHYHKKIKEIQQHGLGRQPKDVLGDMQQGLKDVGANVRAGISGFGGGVVEGVKGGVSELTHTAVVSKPLEFVSLIRNKFSSTHSLEDGVKGHSDDAPLSSSVTLASSSKYSSDDECSSDSVTGSHYFGAGGGGGMLGLGPARLDWSHHHHHSSWDTLLVDLQEIKASQAHMEDAIEDMKSQLQSSYSYMTQCLQEEKYRYELLEEQLNDLTELHQNQMSNLIQELASMEEKVTYQSYERTRDSQEAVESCMNRITKLEMQQQQQQMLQLEGVENANAHALLGKLINIILAVMAVVLVFVSTPANFITPLIKTRARVAATVMLALFLFILWKYSDFLELWLLPD</sequence>
<dbReference type="Gene3D" id="3.30.420.10">
    <property type="entry name" value="Ribonuclease H-like superfamily/Ribonuclease H"/>
    <property type="match status" value="1"/>
</dbReference>
<dbReference type="InterPro" id="IPR036397">
    <property type="entry name" value="RNaseH_sf"/>
</dbReference>
<reference evidence="11 12" key="1">
    <citation type="submission" date="2021-04" db="EMBL/GenBank/DDBJ databases">
        <authorList>
            <person name="De Guttry C."/>
            <person name="Zahm M."/>
            <person name="Klopp C."/>
            <person name="Cabau C."/>
            <person name="Louis A."/>
            <person name="Berthelot C."/>
            <person name="Parey E."/>
            <person name="Roest Crollius H."/>
            <person name="Montfort J."/>
            <person name="Robinson-Rechavi M."/>
            <person name="Bucao C."/>
            <person name="Bouchez O."/>
            <person name="Gislard M."/>
            <person name="Lluch J."/>
            <person name="Milhes M."/>
            <person name="Lampietro C."/>
            <person name="Lopez Roques C."/>
            <person name="Donnadieu C."/>
            <person name="Braasch I."/>
            <person name="Desvignes T."/>
            <person name="Postlethwait J."/>
            <person name="Bobe J."/>
            <person name="Wedekind C."/>
            <person name="Guiguen Y."/>
        </authorList>
    </citation>
    <scope>NUCLEOTIDE SEQUENCE [LARGE SCALE GENOMIC DNA]</scope>
    <source>
        <strain evidence="11">Cs_M1</strain>
        <tissue evidence="11">Blood</tissue>
    </source>
</reference>
<feature type="domain" description="Tc1-like transposase DDE" evidence="10">
    <location>
        <begin position="99"/>
        <end position="250"/>
    </location>
</feature>
<feature type="coiled-coil region" evidence="7">
    <location>
        <begin position="305"/>
        <end position="332"/>
    </location>
</feature>
<dbReference type="InterPro" id="IPR019394">
    <property type="entry name" value="TEX28/TMCC"/>
</dbReference>
<keyword evidence="4 8" id="KW-1133">Transmembrane helix</keyword>
<dbReference type="Pfam" id="PF10267">
    <property type="entry name" value="Tmemb_cc2"/>
    <property type="match status" value="1"/>
</dbReference>
<feature type="domain" description="Transposase Tc1-like" evidence="9">
    <location>
        <begin position="20"/>
        <end position="90"/>
    </location>
</feature>
<dbReference type="InterPro" id="IPR002492">
    <property type="entry name" value="Transposase_Tc1-like"/>
</dbReference>
<dbReference type="GO" id="GO:0003677">
    <property type="term" value="F:DNA binding"/>
    <property type="evidence" value="ECO:0007669"/>
    <property type="project" value="InterPro"/>
</dbReference>
<evidence type="ECO:0000313" key="12">
    <source>
        <dbReference type="Proteomes" id="UP001356427"/>
    </source>
</evidence>
<keyword evidence="3 8" id="KW-0812">Transmembrane</keyword>
<dbReference type="PANTHER" id="PTHR17613">
    <property type="entry name" value="CEREBRAL PROTEIN-11-RELATED"/>
    <property type="match status" value="1"/>
</dbReference>
<dbReference type="GO" id="GO:0012505">
    <property type="term" value="C:endomembrane system"/>
    <property type="evidence" value="ECO:0007669"/>
    <property type="project" value="TreeGrafter"/>
</dbReference>
<dbReference type="GO" id="GO:0042982">
    <property type="term" value="P:amyloid precursor protein metabolic process"/>
    <property type="evidence" value="ECO:0007669"/>
    <property type="project" value="TreeGrafter"/>
</dbReference>
<feature type="transmembrane region" description="Helical" evidence="8">
    <location>
        <begin position="661"/>
        <end position="684"/>
    </location>
</feature>
<comment type="caution">
    <text evidence="11">The sequence shown here is derived from an EMBL/GenBank/DDBJ whole genome shotgun (WGS) entry which is preliminary data.</text>
</comment>
<dbReference type="InterPro" id="IPR038717">
    <property type="entry name" value="Tc1-like_DDE_dom"/>
</dbReference>
<evidence type="ECO:0008006" key="13">
    <source>
        <dbReference type="Google" id="ProtNLM"/>
    </source>
</evidence>
<feature type="coiled-coil region" evidence="7">
    <location>
        <begin position="538"/>
        <end position="608"/>
    </location>
</feature>
<evidence type="ECO:0000256" key="2">
    <source>
        <dbReference type="ARBA" id="ARBA00008108"/>
    </source>
</evidence>
<evidence type="ECO:0000259" key="10">
    <source>
        <dbReference type="Pfam" id="PF13358"/>
    </source>
</evidence>
<dbReference type="GO" id="GO:0015074">
    <property type="term" value="P:DNA integration"/>
    <property type="evidence" value="ECO:0007669"/>
    <property type="project" value="InterPro"/>
</dbReference>
<protein>
    <recommendedName>
        <fullName evidence="13">Transmembrane and coiled-coil domain family 2</fullName>
    </recommendedName>
</protein>
<feature type="transmembrane region" description="Helical" evidence="8">
    <location>
        <begin position="691"/>
        <end position="710"/>
    </location>
</feature>
<comment type="similarity">
    <text evidence="2">Belongs to the TEX28 family.</text>
</comment>
<dbReference type="Proteomes" id="UP001356427">
    <property type="component" value="Unassembled WGS sequence"/>
</dbReference>
<keyword evidence="5 7" id="KW-0175">Coiled coil</keyword>
<evidence type="ECO:0000256" key="8">
    <source>
        <dbReference type="SAM" id="Phobius"/>
    </source>
</evidence>
<evidence type="ECO:0000256" key="4">
    <source>
        <dbReference type="ARBA" id="ARBA00022989"/>
    </source>
</evidence>
<dbReference type="PANTHER" id="PTHR17613:SF9">
    <property type="entry name" value="TRANSMEMBRANE AND COILED-COIL DOMAINS PROTEIN 2"/>
    <property type="match status" value="1"/>
</dbReference>
<evidence type="ECO:0000256" key="1">
    <source>
        <dbReference type="ARBA" id="ARBA00004370"/>
    </source>
</evidence>
<proteinExistence type="inferred from homology"/>
<organism evidence="11 12">
    <name type="scientific">Coregonus suidteri</name>
    <dbReference type="NCBI Taxonomy" id="861788"/>
    <lineage>
        <taxon>Eukaryota</taxon>
        <taxon>Metazoa</taxon>
        <taxon>Chordata</taxon>
        <taxon>Craniata</taxon>
        <taxon>Vertebrata</taxon>
        <taxon>Euteleostomi</taxon>
        <taxon>Actinopterygii</taxon>
        <taxon>Neopterygii</taxon>
        <taxon>Teleostei</taxon>
        <taxon>Protacanthopterygii</taxon>
        <taxon>Salmoniformes</taxon>
        <taxon>Salmonidae</taxon>
        <taxon>Coregoninae</taxon>
        <taxon>Coregonus</taxon>
    </lineage>
</organism>
<comment type="subcellular location">
    <subcellularLocation>
        <location evidence="1">Membrane</location>
    </subcellularLocation>
</comment>
<dbReference type="AlphaFoldDB" id="A0AAN8M1E1"/>
<keyword evidence="6 8" id="KW-0472">Membrane</keyword>
<evidence type="ECO:0000259" key="9">
    <source>
        <dbReference type="Pfam" id="PF01498"/>
    </source>
</evidence>
<evidence type="ECO:0000256" key="7">
    <source>
        <dbReference type="SAM" id="Coils"/>
    </source>
</evidence>
<evidence type="ECO:0000256" key="5">
    <source>
        <dbReference type="ARBA" id="ARBA00023054"/>
    </source>
</evidence>
<evidence type="ECO:0000256" key="3">
    <source>
        <dbReference type="ARBA" id="ARBA00022692"/>
    </source>
</evidence>
<evidence type="ECO:0000313" key="11">
    <source>
        <dbReference type="EMBL" id="KAK6319262.1"/>
    </source>
</evidence>
<accession>A0AAN8M1E1</accession>
<keyword evidence="12" id="KW-1185">Reference proteome</keyword>
<name>A0AAN8M1E1_9TELE</name>
<dbReference type="GO" id="GO:0006313">
    <property type="term" value="P:DNA transposition"/>
    <property type="evidence" value="ECO:0007669"/>
    <property type="project" value="InterPro"/>
</dbReference>
<evidence type="ECO:0000256" key="6">
    <source>
        <dbReference type="ARBA" id="ARBA00023136"/>
    </source>
</evidence>
<dbReference type="GO" id="GO:0016020">
    <property type="term" value="C:membrane"/>
    <property type="evidence" value="ECO:0007669"/>
    <property type="project" value="UniProtKB-SubCell"/>
</dbReference>
<dbReference type="Pfam" id="PF13358">
    <property type="entry name" value="DDE_3"/>
    <property type="match status" value="1"/>
</dbReference>
<dbReference type="EMBL" id="JAGTTL010000008">
    <property type="protein sequence ID" value="KAK6319262.1"/>
    <property type="molecule type" value="Genomic_DNA"/>
</dbReference>
<gene>
    <name evidence="11" type="ORF">J4Q44_G00104730</name>
</gene>
<dbReference type="Pfam" id="PF01498">
    <property type="entry name" value="HTH_Tnp_Tc3_2"/>
    <property type="match status" value="1"/>
</dbReference>